<gene>
    <name evidence="1" type="ORF">ERS008667_03701</name>
</gene>
<dbReference type="EMBL" id="CQBK01000036">
    <property type="protein sequence ID" value="CNI54600.1"/>
    <property type="molecule type" value="Genomic_DNA"/>
</dbReference>
<evidence type="ECO:0000313" key="1">
    <source>
        <dbReference type="EMBL" id="CNI54600.1"/>
    </source>
</evidence>
<protein>
    <submittedName>
        <fullName evidence="1">Uncharacterized protein</fullName>
    </submittedName>
</protein>
<accession>A0A0T9RDA2</accession>
<dbReference type="Proteomes" id="UP000038204">
    <property type="component" value="Unassembled WGS sequence"/>
</dbReference>
<evidence type="ECO:0000313" key="2">
    <source>
        <dbReference type="Proteomes" id="UP000038204"/>
    </source>
</evidence>
<sequence>MSDQITLDLVARKADQLSTLLMTLSYILDSLDGTDKKTLLGLASDLAAPVAIFVMEMNEDGKHA</sequence>
<proteinExistence type="predicted"/>
<name>A0A0T9RDA2_9GAMM</name>
<organism evidence="1 2">
    <name type="scientific">Yersinia similis</name>
    <dbReference type="NCBI Taxonomy" id="367190"/>
    <lineage>
        <taxon>Bacteria</taxon>
        <taxon>Pseudomonadati</taxon>
        <taxon>Pseudomonadota</taxon>
        <taxon>Gammaproteobacteria</taxon>
        <taxon>Enterobacterales</taxon>
        <taxon>Yersiniaceae</taxon>
        <taxon>Yersinia</taxon>
    </lineage>
</organism>
<dbReference type="RefSeq" id="WP_049601054.1">
    <property type="nucleotide sequence ID" value="NZ_CHJS01000023.1"/>
</dbReference>
<reference evidence="1 2" key="1">
    <citation type="submission" date="2015-03" db="EMBL/GenBank/DDBJ databases">
        <authorList>
            <person name="Murphy D."/>
        </authorList>
    </citation>
    <scope>NUCLEOTIDE SEQUENCE [LARGE SCALE GENOMIC DNA]</scope>
    <source>
        <strain evidence="1 2">Y233</strain>
    </source>
</reference>
<dbReference type="AlphaFoldDB" id="A0A0T9RDA2"/>